<gene>
    <name evidence="2" type="ORF">N180_00385</name>
</gene>
<dbReference type="RefSeq" id="WP_037445075.1">
    <property type="nucleotide sequence ID" value="NZ_JNFF01000117.1"/>
</dbReference>
<proteinExistence type="predicted"/>
<dbReference type="Gene3D" id="2.60.40.2970">
    <property type="match status" value="1"/>
</dbReference>
<reference evidence="2 3" key="1">
    <citation type="journal article" date="1992" name="Int. J. Syst. Bacteriol.">
        <title>Sphingobacterium antarcticus sp. nov. a Psychrotrophic Bacterium from the Soils of Schirmacher Oasis, Antarctica.</title>
        <authorList>
            <person name="Shivaji S."/>
            <person name="Ray M.K."/>
            <person name="Rao N.S."/>
            <person name="Saiserr L."/>
            <person name="Jagannadham M.V."/>
            <person name="Kumar G.S."/>
            <person name="Reddy G."/>
            <person name="Bhargava P.M."/>
        </authorList>
    </citation>
    <scope>NUCLEOTIDE SEQUENCE [LARGE SCALE GENOMIC DNA]</scope>
    <source>
        <strain evidence="2 3">4BY</strain>
    </source>
</reference>
<dbReference type="PROSITE" id="PS51257">
    <property type="entry name" value="PROKAR_LIPOPROTEIN"/>
    <property type="match status" value="1"/>
</dbReference>
<keyword evidence="3" id="KW-1185">Reference proteome</keyword>
<sequence length="170" mass="18697">MKNYHFLWSAAILSLAACTTANKAGSTADSVLTQTTVASVDKGIFAKMHMKDELKAGDSLLLDFTVYNGSDTAMKFCKWHTPFEPLMSSYVEIKGENGEEAAYSGAMAKRIMPPPADSYITLNPKDSLKTKVNLLKAYRIEKPGKYTVKYTGENMSGIVVKDSVTFVYKP</sequence>
<feature type="signal peptide" evidence="1">
    <location>
        <begin position="1"/>
        <end position="23"/>
    </location>
</feature>
<accession>A0A081PBQ6</accession>
<dbReference type="GO" id="GO:0008233">
    <property type="term" value="F:peptidase activity"/>
    <property type="evidence" value="ECO:0007669"/>
    <property type="project" value="UniProtKB-KW"/>
</dbReference>
<dbReference type="GO" id="GO:0006508">
    <property type="term" value="P:proteolysis"/>
    <property type="evidence" value="ECO:0007669"/>
    <property type="project" value="UniProtKB-KW"/>
</dbReference>
<dbReference type="AlphaFoldDB" id="A0A081PBQ6"/>
<keyword evidence="2" id="KW-0378">Hydrolase</keyword>
<evidence type="ECO:0000313" key="3">
    <source>
        <dbReference type="Proteomes" id="UP000028007"/>
    </source>
</evidence>
<feature type="chain" id="PRO_5001761558" evidence="1">
    <location>
        <begin position="24"/>
        <end position="170"/>
    </location>
</feature>
<dbReference type="EMBL" id="JNFF01000117">
    <property type="protein sequence ID" value="KEQ28129.1"/>
    <property type="molecule type" value="Genomic_DNA"/>
</dbReference>
<protein>
    <submittedName>
        <fullName evidence="2">Protease</fullName>
    </submittedName>
</protein>
<evidence type="ECO:0000256" key="1">
    <source>
        <dbReference type="SAM" id="SignalP"/>
    </source>
</evidence>
<keyword evidence="2" id="KW-0645">Protease</keyword>
<comment type="caution">
    <text evidence="2">The sequence shown here is derived from an EMBL/GenBank/DDBJ whole genome shotgun (WGS) entry which is preliminary data.</text>
</comment>
<dbReference type="OrthoDB" id="711001at2"/>
<name>A0A081PBQ6_9SPHI</name>
<dbReference type="Proteomes" id="UP000028007">
    <property type="component" value="Unassembled WGS sequence"/>
</dbReference>
<keyword evidence="1" id="KW-0732">Signal</keyword>
<organism evidence="2 3">
    <name type="scientific">Pedobacter antarcticus 4BY</name>
    <dbReference type="NCBI Taxonomy" id="1358423"/>
    <lineage>
        <taxon>Bacteria</taxon>
        <taxon>Pseudomonadati</taxon>
        <taxon>Bacteroidota</taxon>
        <taxon>Sphingobacteriia</taxon>
        <taxon>Sphingobacteriales</taxon>
        <taxon>Sphingobacteriaceae</taxon>
        <taxon>Pedobacter</taxon>
    </lineage>
</organism>
<evidence type="ECO:0000313" key="2">
    <source>
        <dbReference type="EMBL" id="KEQ28129.1"/>
    </source>
</evidence>
<dbReference type="eggNOG" id="ENOG5030WA6">
    <property type="taxonomic scope" value="Bacteria"/>
</dbReference>